<dbReference type="PRINTS" id="PR00377">
    <property type="entry name" value="IMPHPHTASES"/>
</dbReference>
<organism evidence="5">
    <name type="scientific">hydrothermal vent metagenome</name>
    <dbReference type="NCBI Taxonomy" id="652676"/>
    <lineage>
        <taxon>unclassified sequences</taxon>
        <taxon>metagenomes</taxon>
        <taxon>ecological metagenomes</taxon>
    </lineage>
</organism>
<gene>
    <name evidence="5" type="ORF">MNBD_GAMMA26-1248</name>
</gene>
<dbReference type="GO" id="GO:0004401">
    <property type="term" value="F:histidinol-phosphatase activity"/>
    <property type="evidence" value="ECO:0007669"/>
    <property type="project" value="UniProtKB-EC"/>
</dbReference>
<evidence type="ECO:0000313" key="5">
    <source>
        <dbReference type="EMBL" id="VAX06777.1"/>
    </source>
</evidence>
<keyword evidence="2" id="KW-0479">Metal-binding</keyword>
<dbReference type="PANTHER" id="PTHR20854">
    <property type="entry name" value="INOSITOL MONOPHOSPHATASE"/>
    <property type="match status" value="1"/>
</dbReference>
<dbReference type="GO" id="GO:0008934">
    <property type="term" value="F:inositol monophosphate 1-phosphatase activity"/>
    <property type="evidence" value="ECO:0007669"/>
    <property type="project" value="TreeGrafter"/>
</dbReference>
<reference evidence="5" key="1">
    <citation type="submission" date="2018-06" db="EMBL/GenBank/DDBJ databases">
        <authorList>
            <person name="Zhirakovskaya E."/>
        </authorList>
    </citation>
    <scope>NUCLEOTIDE SEQUENCE</scope>
</reference>
<evidence type="ECO:0000256" key="1">
    <source>
        <dbReference type="ARBA" id="ARBA00001946"/>
    </source>
</evidence>
<dbReference type="PROSITE" id="PS00629">
    <property type="entry name" value="IMP_1"/>
    <property type="match status" value="1"/>
</dbReference>
<dbReference type="GO" id="GO:0007165">
    <property type="term" value="P:signal transduction"/>
    <property type="evidence" value="ECO:0007669"/>
    <property type="project" value="TreeGrafter"/>
</dbReference>
<dbReference type="Pfam" id="PF00459">
    <property type="entry name" value="Inositol_P"/>
    <property type="match status" value="1"/>
</dbReference>
<dbReference type="Gene3D" id="3.30.540.10">
    <property type="entry name" value="Fructose-1,6-Bisphosphatase, subunit A, domain 1"/>
    <property type="match status" value="1"/>
</dbReference>
<dbReference type="EC" id="3.1.3.15" evidence="5"/>
<dbReference type="GO" id="GO:0046872">
    <property type="term" value="F:metal ion binding"/>
    <property type="evidence" value="ECO:0007669"/>
    <property type="project" value="UniProtKB-KW"/>
</dbReference>
<evidence type="ECO:0000256" key="2">
    <source>
        <dbReference type="ARBA" id="ARBA00022723"/>
    </source>
</evidence>
<proteinExistence type="predicted"/>
<dbReference type="InterPro" id="IPR020583">
    <property type="entry name" value="Inositol_monoP_metal-BS"/>
</dbReference>
<name>A0A3B1BQ51_9ZZZZ</name>
<dbReference type="EMBL" id="UOFX01000017">
    <property type="protein sequence ID" value="VAX06777.1"/>
    <property type="molecule type" value="Genomic_DNA"/>
</dbReference>
<evidence type="ECO:0000256" key="4">
    <source>
        <dbReference type="ARBA" id="ARBA00022842"/>
    </source>
</evidence>
<accession>A0A3B1BQ51</accession>
<protein>
    <submittedName>
        <fullName evidence="5">Histidinol-phosphatase [alternative form]</fullName>
        <ecNumber evidence="5">3.1.3.15</ecNumber>
    </submittedName>
</protein>
<keyword evidence="4" id="KW-0460">Magnesium</keyword>
<dbReference type="AlphaFoldDB" id="A0A3B1BQ51"/>
<dbReference type="SUPFAM" id="SSF56655">
    <property type="entry name" value="Carbohydrate phosphatase"/>
    <property type="match status" value="1"/>
</dbReference>
<dbReference type="Gene3D" id="3.40.190.80">
    <property type="match status" value="1"/>
</dbReference>
<sequence>MSVNSYYPYLQTALKASRAASKIASHYYQLAQSDSLAVEIKSDQSPVTIADREAETAIRNIILDDWPEHDIYGEEHGRIHADSDFLWLVDPIDGTKSFVRGYGFFSVQIALMLKGELVLGVSCAPEMNELAWAMRGEGAYLNDKAIHVSAISSLEASTVSTGNLSSIATSSSWQALGEVLNGCGKTRGYGDFYHYHRLAAGQLEIVIESDLNILDIAALTIIIEEAGGQVSDLHGKPVNLNTSSLLASNGKLHNQLLKRLDY</sequence>
<keyword evidence="3 5" id="KW-0378">Hydrolase</keyword>
<dbReference type="InterPro" id="IPR000760">
    <property type="entry name" value="Inositol_monophosphatase-like"/>
</dbReference>
<comment type="cofactor">
    <cofactor evidence="1">
        <name>Mg(2+)</name>
        <dbReference type="ChEBI" id="CHEBI:18420"/>
    </cofactor>
</comment>
<dbReference type="FunFam" id="3.30.540.10:FF:000003">
    <property type="entry name" value="Inositol-1-monophosphatase"/>
    <property type="match status" value="1"/>
</dbReference>
<dbReference type="GO" id="GO:0006020">
    <property type="term" value="P:inositol metabolic process"/>
    <property type="evidence" value="ECO:0007669"/>
    <property type="project" value="TreeGrafter"/>
</dbReference>
<dbReference type="PANTHER" id="PTHR20854:SF4">
    <property type="entry name" value="INOSITOL-1-MONOPHOSPHATASE-RELATED"/>
    <property type="match status" value="1"/>
</dbReference>
<evidence type="ECO:0000256" key="3">
    <source>
        <dbReference type="ARBA" id="ARBA00022801"/>
    </source>
</evidence>